<gene>
    <name evidence="1" type="ORF">LDAN0321_LOCUS13881</name>
</gene>
<reference evidence="1" key="1">
    <citation type="submission" date="2021-01" db="EMBL/GenBank/DDBJ databases">
        <authorList>
            <person name="Corre E."/>
            <person name="Pelletier E."/>
            <person name="Niang G."/>
            <person name="Scheremetjew M."/>
            <person name="Finn R."/>
            <person name="Kale V."/>
            <person name="Holt S."/>
            <person name="Cochrane G."/>
            <person name="Meng A."/>
            <person name="Brown T."/>
            <person name="Cohen L."/>
        </authorList>
    </citation>
    <scope>NUCLEOTIDE SEQUENCE</scope>
    <source>
        <strain evidence="1">B650</strain>
    </source>
</reference>
<proteinExistence type="predicted"/>
<protein>
    <submittedName>
        <fullName evidence="1">Uncharacterized protein</fullName>
    </submittedName>
</protein>
<dbReference type="AlphaFoldDB" id="A0A7S2PD28"/>
<name>A0A7S2PD28_9STRA</name>
<accession>A0A7S2PD28</accession>
<sequence length="134" mass="14911">MSYGNAMGVACNLPVSSAGEIILNEMSKTAKSLDERMIYIDFDVGSYAAFVIGSVLVKVPRTLTFSFSTGKMKNFYTEFAVFQKRNVEDETNQKEDDGGKPVELFCSRLTRLYGTNGKLIQASSSFFELDRLNT</sequence>
<evidence type="ECO:0000313" key="1">
    <source>
        <dbReference type="EMBL" id="CAD9592455.1"/>
    </source>
</evidence>
<organism evidence="1">
    <name type="scientific">Leptocylindrus danicus</name>
    <dbReference type="NCBI Taxonomy" id="163516"/>
    <lineage>
        <taxon>Eukaryota</taxon>
        <taxon>Sar</taxon>
        <taxon>Stramenopiles</taxon>
        <taxon>Ochrophyta</taxon>
        <taxon>Bacillariophyta</taxon>
        <taxon>Coscinodiscophyceae</taxon>
        <taxon>Chaetocerotophycidae</taxon>
        <taxon>Leptocylindrales</taxon>
        <taxon>Leptocylindraceae</taxon>
        <taxon>Leptocylindrus</taxon>
    </lineage>
</organism>
<dbReference type="EMBL" id="HBGY01022012">
    <property type="protein sequence ID" value="CAD9592455.1"/>
    <property type="molecule type" value="Transcribed_RNA"/>
</dbReference>